<organism evidence="2 3">
    <name type="scientific">Acer yangbiense</name>
    <dbReference type="NCBI Taxonomy" id="1000413"/>
    <lineage>
        <taxon>Eukaryota</taxon>
        <taxon>Viridiplantae</taxon>
        <taxon>Streptophyta</taxon>
        <taxon>Embryophyta</taxon>
        <taxon>Tracheophyta</taxon>
        <taxon>Spermatophyta</taxon>
        <taxon>Magnoliopsida</taxon>
        <taxon>eudicotyledons</taxon>
        <taxon>Gunneridae</taxon>
        <taxon>Pentapetalae</taxon>
        <taxon>rosids</taxon>
        <taxon>malvids</taxon>
        <taxon>Sapindales</taxon>
        <taxon>Sapindaceae</taxon>
        <taxon>Hippocastanoideae</taxon>
        <taxon>Acereae</taxon>
        <taxon>Acer</taxon>
    </lineage>
</organism>
<keyword evidence="1" id="KW-0812">Transmembrane</keyword>
<gene>
    <name evidence="2" type="ORF">EZV62_009259</name>
</gene>
<evidence type="ECO:0000313" key="3">
    <source>
        <dbReference type="Proteomes" id="UP000323000"/>
    </source>
</evidence>
<evidence type="ECO:0000256" key="1">
    <source>
        <dbReference type="SAM" id="Phobius"/>
    </source>
</evidence>
<proteinExistence type="predicted"/>
<dbReference type="OrthoDB" id="10553659at2759"/>
<reference evidence="3" key="1">
    <citation type="journal article" date="2019" name="Gigascience">
        <title>De novo genome assembly of the endangered Acer yangbiense, a plant species with extremely small populations endemic to Yunnan Province, China.</title>
        <authorList>
            <person name="Yang J."/>
            <person name="Wariss H.M."/>
            <person name="Tao L."/>
            <person name="Zhang R."/>
            <person name="Yun Q."/>
            <person name="Hollingsworth P."/>
            <person name="Dao Z."/>
            <person name="Luo G."/>
            <person name="Guo H."/>
            <person name="Ma Y."/>
            <person name="Sun W."/>
        </authorList>
    </citation>
    <scope>NUCLEOTIDE SEQUENCE [LARGE SCALE GENOMIC DNA]</scope>
    <source>
        <strain evidence="3">cv. Malutang</strain>
    </source>
</reference>
<evidence type="ECO:0000313" key="2">
    <source>
        <dbReference type="EMBL" id="TXG67984.1"/>
    </source>
</evidence>
<dbReference type="Proteomes" id="UP000323000">
    <property type="component" value="Chromosome 3"/>
</dbReference>
<name>A0A5C7IG66_9ROSI</name>
<keyword evidence="1" id="KW-0472">Membrane</keyword>
<keyword evidence="3" id="KW-1185">Reference proteome</keyword>
<feature type="transmembrane region" description="Helical" evidence="1">
    <location>
        <begin position="94"/>
        <end position="113"/>
    </location>
</feature>
<dbReference type="EMBL" id="VAHF01000003">
    <property type="protein sequence ID" value="TXG67984.1"/>
    <property type="molecule type" value="Genomic_DNA"/>
</dbReference>
<keyword evidence="1" id="KW-1133">Transmembrane helix</keyword>
<sequence>MSFWGFSNWEWEWRGRVGLVDFKDRFFWLRLAAGKMLKLLDVSIVWSHVTYLKVKIVSGLHGIDYFECFQFHCKGIYKVPVIGMAFALNMLFQIPFWIVVLLAGFNTLVLLAFQQYEVSKHLSYMLYN</sequence>
<accession>A0A5C7IG66</accession>
<comment type="caution">
    <text evidence="2">The sequence shown here is derived from an EMBL/GenBank/DDBJ whole genome shotgun (WGS) entry which is preliminary data.</text>
</comment>
<dbReference type="AlphaFoldDB" id="A0A5C7IG66"/>
<protein>
    <submittedName>
        <fullName evidence="2">Uncharacterized protein</fullName>
    </submittedName>
</protein>